<dbReference type="EC" id="4.2.99.20" evidence="3 4"/>
<comment type="catalytic activity">
    <reaction evidence="3">
        <text>5-enolpyruvoyl-6-hydroxy-2-succinyl-cyclohex-3-ene-1-carboxylate = (1R,6R)-6-hydroxy-2-succinyl-cyclohexa-2,4-diene-1-carboxylate + pyruvate</text>
        <dbReference type="Rhea" id="RHEA:25597"/>
        <dbReference type="ChEBI" id="CHEBI:15361"/>
        <dbReference type="ChEBI" id="CHEBI:58689"/>
        <dbReference type="ChEBI" id="CHEBI:58818"/>
        <dbReference type="EC" id="4.2.99.20"/>
    </reaction>
</comment>
<name>A0AB38FYT4_9ENTR</name>
<evidence type="ECO:0000256" key="4">
    <source>
        <dbReference type="NCBIfam" id="TIGR03695"/>
    </source>
</evidence>
<evidence type="ECO:0000313" key="6">
    <source>
        <dbReference type="EMBL" id="SQA63916.1"/>
    </source>
</evidence>
<dbReference type="NCBIfam" id="TIGR03695">
    <property type="entry name" value="menH_SHCHC"/>
    <property type="match status" value="1"/>
</dbReference>
<dbReference type="RefSeq" id="WP_038256285.1">
    <property type="nucleotide sequence ID" value="NZ_DAMADI010000002.1"/>
</dbReference>
<feature type="domain" description="AB hydrolase-1" evidence="5">
    <location>
        <begin position="17"/>
        <end position="243"/>
    </location>
</feature>
<comment type="caution">
    <text evidence="6">The sequence shown here is derived from an EMBL/GenBank/DDBJ whole genome shotgun (WGS) entry which is preliminary data.</text>
</comment>
<comment type="pathway">
    <text evidence="3">Quinol/quinone metabolism; 1,4-dihydroxy-2-naphthoate biosynthesis; 1,4-dihydroxy-2-naphthoate from chorismate: step 3/7.</text>
</comment>
<evidence type="ECO:0000259" key="5">
    <source>
        <dbReference type="Pfam" id="PF12697"/>
    </source>
</evidence>
<keyword evidence="1 3" id="KW-0474">Menaquinone biosynthesis</keyword>
<dbReference type="InterPro" id="IPR029058">
    <property type="entry name" value="AB_hydrolase_fold"/>
</dbReference>
<gene>
    <name evidence="3 6" type="primary">menH</name>
    <name evidence="6" type="ORF">NCTC11967_02997</name>
</gene>
<dbReference type="GO" id="GO:0009234">
    <property type="term" value="P:menaquinone biosynthetic process"/>
    <property type="evidence" value="ECO:0007669"/>
    <property type="project" value="UniProtKB-UniRule"/>
</dbReference>
<organism evidence="6 7">
    <name type="scientific">Yokenella regensburgei</name>
    <dbReference type="NCBI Taxonomy" id="158877"/>
    <lineage>
        <taxon>Bacteria</taxon>
        <taxon>Pseudomonadati</taxon>
        <taxon>Pseudomonadota</taxon>
        <taxon>Gammaproteobacteria</taxon>
        <taxon>Enterobacterales</taxon>
        <taxon>Enterobacteriaceae</taxon>
        <taxon>Yokenella</taxon>
    </lineage>
</organism>
<dbReference type="InterPro" id="IPR000073">
    <property type="entry name" value="AB_hydrolase_1"/>
</dbReference>
<dbReference type="NCBIfam" id="NF008340">
    <property type="entry name" value="PRK11126.1"/>
    <property type="match status" value="1"/>
</dbReference>
<proteinExistence type="inferred from homology"/>
<sequence>MTLHAVVAEGEVSRPWLVFLHGFSGDCREWQTVGEGLADYPRLYVDLPGHGGSGDIRVSNFAQVSALLHDTLLSYNILNYWLVGYSLGGRVAMNFAGKHRHPGLQGLVVEGGHPGLLHDEARAVRQKNDETWAMRFRHEPLEQVFADWYQQPVFASLTAPQRAALVALRAQNNGEALADMLLATSLAVQDDLRPMLAKRHYPFWYLCGERDGKFRAIAEELTVPCQIIHNAGHNAHRENPQGVTDCLAQILRL</sequence>
<dbReference type="PANTHER" id="PTHR42916">
    <property type="entry name" value="2-SUCCINYL-5-ENOLPYRUVYL-6-HYDROXY-3-CYCLOHEXENE-1-CARBOXYLATE SYNTHASE"/>
    <property type="match status" value="1"/>
</dbReference>
<comment type="similarity">
    <text evidence="3">Belongs to the AB hydrolase superfamily. MenH family.</text>
</comment>
<dbReference type="Gene3D" id="3.40.50.1820">
    <property type="entry name" value="alpha/beta hydrolase"/>
    <property type="match status" value="1"/>
</dbReference>
<comment type="subunit">
    <text evidence="3">Monomer.</text>
</comment>
<dbReference type="HAMAP" id="MF_01660">
    <property type="entry name" value="MenH"/>
    <property type="match status" value="1"/>
</dbReference>
<comment type="function">
    <text evidence="3">Catalyzes a proton abstraction reaction that results in 2,5-elimination of pyruvate from 2-succinyl-5-enolpyruvyl-6-hydroxy-3-cyclohexene-1-carboxylate (SEPHCHC) and the formation of 2-succinyl-6-hydroxy-2,4-cyclohexadiene-1-carboxylate (SHCHC).</text>
</comment>
<evidence type="ECO:0000313" key="7">
    <source>
        <dbReference type="Proteomes" id="UP000251313"/>
    </source>
</evidence>
<dbReference type="Pfam" id="PF12697">
    <property type="entry name" value="Abhydrolase_6"/>
    <property type="match status" value="1"/>
</dbReference>
<evidence type="ECO:0000256" key="2">
    <source>
        <dbReference type="ARBA" id="ARBA00023239"/>
    </source>
</evidence>
<comment type="pathway">
    <text evidence="3">Quinol/quinone metabolism; menaquinone biosynthesis.</text>
</comment>
<dbReference type="InterPro" id="IPR022485">
    <property type="entry name" value="SHCHC_synthase_MenH"/>
</dbReference>
<evidence type="ECO:0000256" key="3">
    <source>
        <dbReference type="HAMAP-Rule" id="MF_01660"/>
    </source>
</evidence>
<evidence type="ECO:0000256" key="1">
    <source>
        <dbReference type="ARBA" id="ARBA00022428"/>
    </source>
</evidence>
<dbReference type="GO" id="GO:0070205">
    <property type="term" value="F:2-succinyl-6-hydroxy-2,4-cyclohexadiene-1-carboxylate synthase activity"/>
    <property type="evidence" value="ECO:0007669"/>
    <property type="project" value="UniProtKB-UniRule"/>
</dbReference>
<dbReference type="AlphaFoldDB" id="A0AB38FYT4"/>
<keyword evidence="2 3" id="KW-0456">Lyase</keyword>
<dbReference type="PANTHER" id="PTHR42916:SF1">
    <property type="entry name" value="PROTEIN PHYLLO, CHLOROPLASTIC"/>
    <property type="match status" value="1"/>
</dbReference>
<reference evidence="6 7" key="1">
    <citation type="submission" date="2018-06" db="EMBL/GenBank/DDBJ databases">
        <authorList>
            <consortium name="Pathogen Informatics"/>
            <person name="Doyle S."/>
        </authorList>
    </citation>
    <scope>NUCLEOTIDE SEQUENCE [LARGE SCALE GENOMIC DNA]</scope>
    <source>
        <strain evidence="6 7">NCTC11967</strain>
    </source>
</reference>
<dbReference type="EMBL" id="UAVL01000017">
    <property type="protein sequence ID" value="SQA63916.1"/>
    <property type="molecule type" value="Genomic_DNA"/>
</dbReference>
<protein>
    <recommendedName>
        <fullName evidence="3 4">2-succinyl-6-hydroxy-2,4-cyclohexadiene-1-carboxylate synthase</fullName>
        <shortName evidence="3">SHCHC synthase</shortName>
        <ecNumber evidence="3 4">4.2.99.20</ecNumber>
    </recommendedName>
</protein>
<accession>A0AB38FYT4</accession>
<dbReference type="Proteomes" id="UP000251313">
    <property type="component" value="Unassembled WGS sequence"/>
</dbReference>
<dbReference type="SUPFAM" id="SSF53474">
    <property type="entry name" value="alpha/beta-Hydrolases"/>
    <property type="match status" value="1"/>
</dbReference>